<dbReference type="PANTHER" id="PTHR30195">
    <property type="entry name" value="TYPE I SITE-SPECIFIC DEOXYRIBONUCLEASE PROTEIN SUBUNIT M AND R"/>
    <property type="match status" value="1"/>
</dbReference>
<dbReference type="Pfam" id="PF18766">
    <property type="entry name" value="SWI2_SNF2"/>
    <property type="match status" value="1"/>
</dbReference>
<dbReference type="Pfam" id="PF22679">
    <property type="entry name" value="T1R_D3-like"/>
    <property type="match status" value="1"/>
</dbReference>
<dbReference type="GO" id="GO:0003677">
    <property type="term" value="F:DNA binding"/>
    <property type="evidence" value="ECO:0007669"/>
    <property type="project" value="UniProtKB-KW"/>
</dbReference>
<dbReference type="NCBIfam" id="TIGR00348">
    <property type="entry name" value="hsdR"/>
    <property type="match status" value="1"/>
</dbReference>
<dbReference type="Pfam" id="PF04313">
    <property type="entry name" value="HSDR_N"/>
    <property type="match status" value="1"/>
</dbReference>
<dbReference type="Proteomes" id="UP000006902">
    <property type="component" value="Chromosome"/>
</dbReference>
<evidence type="ECO:0000256" key="1">
    <source>
        <dbReference type="ARBA" id="ARBA00000851"/>
    </source>
</evidence>
<sequence>MQFNSEKDFEDAVVQCLQECGWKGFPDKFSGSKKYNVILDNVTEDDLIENWKNILFENNKDVLNGIELSDEEMQQIIQKVQNCQNPVDINTLINGEYIGIIRTNKLDLEKLNKEIQLKIFKRRDINAGESIYQIARQVKTDVLEDSKQRRGDVMLLINGMPLIHIELKNRGEELIRAITQIKNYTKLGLYKRGIFKLIQITAAMKPNEMMYMPRANDFEQIVPEKFLKWTDENNKLINDWKEIIDKVFRIPRAHRMIADFTIADAADNTLKVLRSYQIHAVEKIQEKFFTNKVYKDTGSKRSLKGGYVWHTTGSGKTLTSFKLATLLLEWNQADIVVFVVDRIELGTQTKNAFKNFNSSGKIEVSEADDTYDLVKKLSTATESMKHKLVITTIQKQSNIDKDSYAKQLEEITKKRVVFIFDEAHRSTNGEMYKDIIENNPNAVVFGFTGTPIFEKNAKYGLTTESNFGPLLHKYTMKNGIEDKKVLGFSCDYKFIDKVLLPAINTIDSDENDSAFNPANAEIKLNSLKNLINVKDEELLNYEENLYNKIKNSRDYKEQVVTEILKDWKRKNLDNNFSAIFATSKIQDAIEYYEIFIQKTSETGQMVKFTALFDPSTYVSENADNYSKGLIKSEKTKQIIARYNQDFGTKFDENNLDNSHANFKVDIQNRLSRKYNHNNLNKEFKLDILIVVEQLLTGYDSKYINTVYFDKTMNFEHLIQAISRTNRNYNPVTKPYGNVVFFRQPGKMRWNMHEALTEYVDIDPGMALPKSLENFYSKINESFGKIQNVFNKWGFSNFESVPDVNEIDENDQDVLYEFKTFLSNFQKIRKNLTSAQILGFDWEENKDSINLTKDQYELIYARIKDIDFSKFKITVENEDEKSLIFELADVDNSSINITIDKEYLNTLLLKIKSSYHNQANNETDASVQNSWEEINKKYIHKYPKEHQELARECINEVLQNYDSFNEFDFKSCVVAKIQKKYNENIENFASEMNIDSDKLKEIINSSEPVNAYGRLGNLCNVKLTNDIKIIIAKKLKLTNADSIKPGQFKKYIKDFILEQRESKFKVI</sequence>
<evidence type="ECO:0000256" key="6">
    <source>
        <dbReference type="ARBA" id="ARBA00022747"/>
    </source>
</evidence>
<dbReference type="AlphaFoldDB" id="D3VR92"/>
<gene>
    <name evidence="13" type="ordered locus">MAGa6330</name>
</gene>
<evidence type="ECO:0000256" key="9">
    <source>
        <dbReference type="ARBA" id="ARBA00022840"/>
    </source>
</evidence>
<comment type="similarity">
    <text evidence="2 11">Belongs to the HsdR family.</text>
</comment>
<dbReference type="InterPro" id="IPR014001">
    <property type="entry name" value="Helicase_ATP-bd"/>
</dbReference>
<dbReference type="PANTHER" id="PTHR30195:SF16">
    <property type="entry name" value="TYPE I RESTRICTION ENZYME ENDONUCLEASE SUBUNIT"/>
    <property type="match status" value="1"/>
</dbReference>
<dbReference type="CDD" id="cd22332">
    <property type="entry name" value="HsdR_N"/>
    <property type="match status" value="1"/>
</dbReference>
<dbReference type="PROSITE" id="PS51192">
    <property type="entry name" value="HELICASE_ATP_BIND_1"/>
    <property type="match status" value="1"/>
</dbReference>
<evidence type="ECO:0000256" key="10">
    <source>
        <dbReference type="ARBA" id="ARBA00023125"/>
    </source>
</evidence>
<dbReference type="Gene3D" id="3.40.50.300">
    <property type="entry name" value="P-loop containing nucleotide triphosphate hydrolases"/>
    <property type="match status" value="2"/>
</dbReference>
<dbReference type="InterPro" id="IPR040980">
    <property type="entry name" value="SWI2_SNF2"/>
</dbReference>
<dbReference type="eggNOG" id="COG0610">
    <property type="taxonomic scope" value="Bacteria"/>
</dbReference>
<evidence type="ECO:0000256" key="11">
    <source>
        <dbReference type="RuleBase" id="RU364115"/>
    </source>
</evidence>
<dbReference type="GO" id="GO:0009035">
    <property type="term" value="F:type I site-specific deoxyribonuclease activity"/>
    <property type="evidence" value="ECO:0007669"/>
    <property type="project" value="UniProtKB-EC"/>
</dbReference>
<keyword evidence="10 11" id="KW-0238">DNA-binding</keyword>
<evidence type="ECO:0000256" key="5">
    <source>
        <dbReference type="ARBA" id="ARBA00022741"/>
    </source>
</evidence>
<comment type="function">
    <text evidence="11">Subunit R is required for both nuclease and ATPase activities, but not for modification.</text>
</comment>
<evidence type="ECO:0000256" key="8">
    <source>
        <dbReference type="ARBA" id="ARBA00022801"/>
    </source>
</evidence>
<dbReference type="InterPro" id="IPR027417">
    <property type="entry name" value="P-loop_NTPase"/>
</dbReference>
<keyword evidence="6 11" id="KW-0680">Restriction system</keyword>
<dbReference type="Gene3D" id="3.90.1570.50">
    <property type="match status" value="1"/>
</dbReference>
<dbReference type="RefSeq" id="WP_013022189.1">
    <property type="nucleotide sequence ID" value="NC_013948.1"/>
</dbReference>
<dbReference type="SUPFAM" id="SSF52540">
    <property type="entry name" value="P-loop containing nucleoside triphosphate hydrolases"/>
    <property type="match status" value="2"/>
</dbReference>
<keyword evidence="9 11" id="KW-0067">ATP-binding</keyword>
<dbReference type="GO" id="GO:0009307">
    <property type="term" value="P:DNA restriction-modification system"/>
    <property type="evidence" value="ECO:0007669"/>
    <property type="project" value="UniProtKB-KW"/>
</dbReference>
<evidence type="ECO:0000313" key="14">
    <source>
        <dbReference type="Proteomes" id="UP000006902"/>
    </source>
</evidence>
<evidence type="ECO:0000259" key="12">
    <source>
        <dbReference type="PROSITE" id="PS51192"/>
    </source>
</evidence>
<dbReference type="OrthoDB" id="9758243at2"/>
<dbReference type="GO" id="GO:0005524">
    <property type="term" value="F:ATP binding"/>
    <property type="evidence" value="ECO:0007669"/>
    <property type="project" value="UniProtKB-KW"/>
</dbReference>
<proteinExistence type="inferred from homology"/>
<evidence type="ECO:0000256" key="3">
    <source>
        <dbReference type="ARBA" id="ARBA00011296"/>
    </source>
</evidence>
<dbReference type="InterPro" id="IPR004473">
    <property type="entry name" value="Restrct_endonuc_typeI_HsdR"/>
</dbReference>
<keyword evidence="8 11" id="KW-0378">Hydrolase</keyword>
<evidence type="ECO:0000313" key="13">
    <source>
        <dbReference type="EMBL" id="CBH40839.1"/>
    </source>
</evidence>
<dbReference type="REBASE" id="24916">
    <property type="entry name" value="Mag5632ORF6350P"/>
</dbReference>
<dbReference type="EMBL" id="FP671138">
    <property type="protein sequence ID" value="CBH40839.1"/>
    <property type="molecule type" value="Genomic_DNA"/>
</dbReference>
<dbReference type="EC" id="3.1.21.3" evidence="11"/>
<organism evidence="13 14">
    <name type="scientific">Mycoplasmopsis agalactiae</name>
    <name type="common">Mycoplasma agalactiae</name>
    <dbReference type="NCBI Taxonomy" id="2110"/>
    <lineage>
        <taxon>Bacteria</taxon>
        <taxon>Bacillati</taxon>
        <taxon>Mycoplasmatota</taxon>
        <taxon>Mycoplasmoidales</taxon>
        <taxon>Metamycoplasmataceae</taxon>
        <taxon>Mycoplasmopsis</taxon>
    </lineage>
</organism>
<protein>
    <recommendedName>
        <fullName evidence="11">Type I restriction enzyme endonuclease subunit</fullName>
        <shortName evidence="11">R protein</shortName>
        <ecNumber evidence="11">3.1.21.3</ecNumber>
    </recommendedName>
</protein>
<evidence type="ECO:0000256" key="4">
    <source>
        <dbReference type="ARBA" id="ARBA00022722"/>
    </source>
</evidence>
<comment type="subunit">
    <text evidence="3 11">The type I restriction/modification system is composed of three polypeptides R, M and S.</text>
</comment>
<comment type="catalytic activity">
    <reaction evidence="1 11">
        <text>Endonucleolytic cleavage of DNA to give random double-stranded fragments with terminal 5'-phosphates, ATP is simultaneously hydrolyzed.</text>
        <dbReference type="EC" id="3.1.21.3"/>
    </reaction>
</comment>
<evidence type="ECO:0000256" key="7">
    <source>
        <dbReference type="ARBA" id="ARBA00022759"/>
    </source>
</evidence>
<reference evidence="14" key="1">
    <citation type="journal article" date="2010" name="BMC Genomics">
        <title>Comparative genomic and proteomic analyses of two Mycoplasma agalactiae strains: clues to the macro- and micro-events that are shaping mycoplasma diversity.</title>
        <authorList>
            <person name="Nouvel L.X."/>
            <person name="Sirand-Pugnet P."/>
            <person name="Marenda M.S."/>
            <person name="Sagne E."/>
            <person name="Barbe V."/>
            <person name="Mangenot S."/>
            <person name="Schenowitz C."/>
            <person name="Jacob D."/>
            <person name="Barre A."/>
            <person name="Claverol S."/>
            <person name="Blanchard A."/>
            <person name="Citti C."/>
        </authorList>
    </citation>
    <scope>NUCLEOTIDE SEQUENCE [LARGE SCALE GENOMIC DNA]</scope>
    <source>
        <strain evidence="14">5632</strain>
    </source>
</reference>
<dbReference type="InterPro" id="IPR055180">
    <property type="entry name" value="HsdR_RecA-like_helicase_dom_2"/>
</dbReference>
<dbReference type="InterPro" id="IPR007409">
    <property type="entry name" value="Restrct_endonuc_type1_HsdR_N"/>
</dbReference>
<dbReference type="KEGG" id="mal:MAGa6330"/>
<feature type="domain" description="Helicase ATP-binding" evidence="12">
    <location>
        <begin position="297"/>
        <end position="469"/>
    </location>
</feature>
<keyword evidence="4" id="KW-0540">Nuclease</keyword>
<dbReference type="InterPro" id="IPR051268">
    <property type="entry name" value="Type-I_R_enzyme_R_subunit"/>
</dbReference>
<keyword evidence="7" id="KW-0255">Endonuclease</keyword>
<name>D3VR92_MYCAA</name>
<evidence type="ECO:0000256" key="2">
    <source>
        <dbReference type="ARBA" id="ARBA00008598"/>
    </source>
</evidence>
<accession>D3VR92</accession>
<dbReference type="SMART" id="SM00487">
    <property type="entry name" value="DEXDc"/>
    <property type="match status" value="1"/>
</dbReference>
<keyword evidence="5 11" id="KW-0547">Nucleotide-binding</keyword>